<organism evidence="1 2">
    <name type="scientific">Piloderma croceum (strain F 1598)</name>
    <dbReference type="NCBI Taxonomy" id="765440"/>
    <lineage>
        <taxon>Eukaryota</taxon>
        <taxon>Fungi</taxon>
        <taxon>Dikarya</taxon>
        <taxon>Basidiomycota</taxon>
        <taxon>Agaricomycotina</taxon>
        <taxon>Agaricomycetes</taxon>
        <taxon>Agaricomycetidae</taxon>
        <taxon>Atheliales</taxon>
        <taxon>Atheliaceae</taxon>
        <taxon>Piloderma</taxon>
    </lineage>
</organism>
<dbReference type="Proteomes" id="UP000054166">
    <property type="component" value="Unassembled WGS sequence"/>
</dbReference>
<reference evidence="2" key="2">
    <citation type="submission" date="2015-01" db="EMBL/GenBank/DDBJ databases">
        <title>Evolutionary Origins and Diversification of the Mycorrhizal Mutualists.</title>
        <authorList>
            <consortium name="DOE Joint Genome Institute"/>
            <consortium name="Mycorrhizal Genomics Consortium"/>
            <person name="Kohler A."/>
            <person name="Kuo A."/>
            <person name="Nagy L.G."/>
            <person name="Floudas D."/>
            <person name="Copeland A."/>
            <person name="Barry K.W."/>
            <person name="Cichocki N."/>
            <person name="Veneault-Fourrey C."/>
            <person name="LaButti K."/>
            <person name="Lindquist E.A."/>
            <person name="Lipzen A."/>
            <person name="Lundell T."/>
            <person name="Morin E."/>
            <person name="Murat C."/>
            <person name="Riley R."/>
            <person name="Ohm R."/>
            <person name="Sun H."/>
            <person name="Tunlid A."/>
            <person name="Henrissat B."/>
            <person name="Grigoriev I.V."/>
            <person name="Hibbett D.S."/>
            <person name="Martin F."/>
        </authorList>
    </citation>
    <scope>NUCLEOTIDE SEQUENCE [LARGE SCALE GENOMIC DNA]</scope>
    <source>
        <strain evidence="2">F 1598</strain>
    </source>
</reference>
<evidence type="ECO:0000313" key="2">
    <source>
        <dbReference type="Proteomes" id="UP000054166"/>
    </source>
</evidence>
<dbReference type="InParanoid" id="A0A0C3G444"/>
<dbReference type="EMBL" id="KN832985">
    <property type="protein sequence ID" value="KIM85416.1"/>
    <property type="molecule type" value="Genomic_DNA"/>
</dbReference>
<accession>A0A0C3G444</accession>
<gene>
    <name evidence="1" type="ORF">PILCRDRAFT_817431</name>
</gene>
<keyword evidence="2" id="KW-1185">Reference proteome</keyword>
<sequence>MDQLFVLITNQMFETNEVLLVFSCRSGGLLSITGCSNKKPYQSYPFLPSRLTIAWFSQRKDIRHGPASNCLIHILAAHSYSPYFPTSSFTVSDRTCRKFSRFA</sequence>
<proteinExistence type="predicted"/>
<dbReference type="HOGENOM" id="CLU_2264728_0_0_1"/>
<protein>
    <submittedName>
        <fullName evidence="1">Uncharacterized protein</fullName>
    </submittedName>
</protein>
<name>A0A0C3G444_PILCF</name>
<dbReference type="AlphaFoldDB" id="A0A0C3G444"/>
<reference evidence="1 2" key="1">
    <citation type="submission" date="2014-04" db="EMBL/GenBank/DDBJ databases">
        <authorList>
            <consortium name="DOE Joint Genome Institute"/>
            <person name="Kuo A."/>
            <person name="Tarkka M."/>
            <person name="Buscot F."/>
            <person name="Kohler A."/>
            <person name="Nagy L.G."/>
            <person name="Floudas D."/>
            <person name="Copeland A."/>
            <person name="Barry K.W."/>
            <person name="Cichocki N."/>
            <person name="Veneault-Fourrey C."/>
            <person name="LaButti K."/>
            <person name="Lindquist E.A."/>
            <person name="Lipzen A."/>
            <person name="Lundell T."/>
            <person name="Morin E."/>
            <person name="Murat C."/>
            <person name="Sun H."/>
            <person name="Tunlid A."/>
            <person name="Henrissat B."/>
            <person name="Grigoriev I.V."/>
            <person name="Hibbett D.S."/>
            <person name="Martin F."/>
            <person name="Nordberg H.P."/>
            <person name="Cantor M.N."/>
            <person name="Hua S.X."/>
        </authorList>
    </citation>
    <scope>NUCLEOTIDE SEQUENCE [LARGE SCALE GENOMIC DNA]</scope>
    <source>
        <strain evidence="1 2">F 1598</strain>
    </source>
</reference>
<evidence type="ECO:0000313" key="1">
    <source>
        <dbReference type="EMBL" id="KIM85416.1"/>
    </source>
</evidence>